<dbReference type="PANTHER" id="PTHR10629">
    <property type="entry name" value="CYTOSINE-SPECIFIC METHYLTRANSFERASE"/>
    <property type="match status" value="1"/>
</dbReference>
<evidence type="ECO:0000256" key="2">
    <source>
        <dbReference type="ARBA" id="ARBA00022603"/>
    </source>
</evidence>
<dbReference type="InterPro" id="IPR029063">
    <property type="entry name" value="SAM-dependent_MTases_sf"/>
</dbReference>
<dbReference type="PROSITE" id="PS51679">
    <property type="entry name" value="SAM_MT_C5"/>
    <property type="match status" value="1"/>
</dbReference>
<evidence type="ECO:0000256" key="5">
    <source>
        <dbReference type="SAM" id="MobiDB-lite"/>
    </source>
</evidence>
<accession>A0ABD5MHG7</accession>
<dbReference type="Gene3D" id="3.40.50.150">
    <property type="entry name" value="Vaccinia Virus protein VP39"/>
    <property type="match status" value="1"/>
</dbReference>
<name>A0ABD5MHG7_9EURY</name>
<dbReference type="Gene3D" id="3.90.120.10">
    <property type="entry name" value="DNA Methylase, subunit A, domain 2"/>
    <property type="match status" value="1"/>
</dbReference>
<dbReference type="PRINTS" id="PR00105">
    <property type="entry name" value="C5METTRFRASE"/>
</dbReference>
<evidence type="ECO:0000256" key="4">
    <source>
        <dbReference type="ARBA" id="ARBA00022691"/>
    </source>
</evidence>
<evidence type="ECO:0000313" key="6">
    <source>
        <dbReference type="EMBL" id="MFA1612034.1"/>
    </source>
</evidence>
<gene>
    <name evidence="6" type="ORF">OS889_13600</name>
</gene>
<dbReference type="PANTHER" id="PTHR10629:SF52">
    <property type="entry name" value="DNA (CYTOSINE-5)-METHYLTRANSFERASE 1"/>
    <property type="match status" value="1"/>
</dbReference>
<keyword evidence="7" id="KW-1185">Reference proteome</keyword>
<keyword evidence="3" id="KW-0808">Transferase</keyword>
<dbReference type="AlphaFoldDB" id="A0ABD5MHG7"/>
<evidence type="ECO:0000256" key="1">
    <source>
        <dbReference type="ARBA" id="ARBA00011975"/>
    </source>
</evidence>
<dbReference type="GO" id="GO:0032259">
    <property type="term" value="P:methylation"/>
    <property type="evidence" value="ECO:0007669"/>
    <property type="project" value="UniProtKB-KW"/>
</dbReference>
<proteinExistence type="predicted"/>
<dbReference type="InterPro" id="IPR001525">
    <property type="entry name" value="C5_MeTfrase"/>
</dbReference>
<dbReference type="PROSITE" id="PS00095">
    <property type="entry name" value="C5_MTASE_2"/>
    <property type="match status" value="1"/>
</dbReference>
<evidence type="ECO:0000313" key="7">
    <source>
        <dbReference type="Proteomes" id="UP001570511"/>
    </source>
</evidence>
<sequence length="623" mass="68202">MSDDTIYGVDLFCGAGGFSEGLQQASTDLGVDVELAAINHWEPAVQTHEANHPDAHQYHSKIEQLHPPNVAEELAGEADPDIDLLVGGPECTHFSRARGGKPVSEQKRMSPWQILDWLEKLRVDAFIIENVPEIQDWGPVDDEGQPVRDGSIFDAWVNALNQLGYAVDWTELVAADYGDPTSRQRFFIIGRKHGRVTFPEPTHSDEREELPDYRTAAEIIDWSDLGGSIWTRDLDDGRKTPPKHSTMQRIAEGLRRHCGDALDPFADVLETLGREEIRQLRSERVVPAHHAATVADAVDEPFLVPVGGATTATPWIQKHKKNSPSQDVATPLHTIHANGNHFALGTATTHLLRQQDGAHPVDIRESPVPTIATRGGHAIVTTETVPLIEPKNGRHRGLHSNPLYPAAARPIHTITADPRAKIVCPSLIRYSHGGATLDLDEPMPTIATERGGVFALAAPYLCPLYNGREGQRPRTRAVDRPLMTVTASKSPAAVTTPLVQPFLDDYEGPPKALDEPLGTITSRDRFALVIPELWPWGIDIRYRMLQPAELKQAQGFPADYELVGTKTDRTKQIGNAVPVGLAKALCKHVLTAEDPSLATYGGGLADDPDADIPSYEEVSATDD</sequence>
<keyword evidence="2 6" id="KW-0489">Methyltransferase</keyword>
<evidence type="ECO:0000256" key="3">
    <source>
        <dbReference type="ARBA" id="ARBA00022679"/>
    </source>
</evidence>
<dbReference type="InterPro" id="IPR031303">
    <property type="entry name" value="C5_meth_CS"/>
</dbReference>
<organism evidence="6 7">
    <name type="scientific">Halobellus rubicundus</name>
    <dbReference type="NCBI Taxonomy" id="2996466"/>
    <lineage>
        <taxon>Archaea</taxon>
        <taxon>Methanobacteriati</taxon>
        <taxon>Methanobacteriota</taxon>
        <taxon>Stenosarchaea group</taxon>
        <taxon>Halobacteria</taxon>
        <taxon>Halobacteriales</taxon>
        <taxon>Haloferacaceae</taxon>
        <taxon>Halobellus</taxon>
    </lineage>
</organism>
<dbReference type="GO" id="GO:0003886">
    <property type="term" value="F:DNA (cytosine-5-)-methyltransferase activity"/>
    <property type="evidence" value="ECO:0007669"/>
    <property type="project" value="UniProtKB-EC"/>
</dbReference>
<protein>
    <recommendedName>
        <fullName evidence="1">DNA (cytosine-5-)-methyltransferase</fullName>
        <ecNumber evidence="1">2.1.1.37</ecNumber>
    </recommendedName>
</protein>
<comment type="caution">
    <text evidence="6">The sequence shown here is derived from an EMBL/GenBank/DDBJ whole genome shotgun (WGS) entry which is preliminary data.</text>
</comment>
<dbReference type="RefSeq" id="WP_372390610.1">
    <property type="nucleotide sequence ID" value="NZ_JBGNYA010000001.1"/>
</dbReference>
<reference evidence="6 7" key="1">
    <citation type="submission" date="2024-08" db="EMBL/GenBank/DDBJ databases">
        <title>Halobellus sp. MBLA0158 whole genome sequence.</title>
        <authorList>
            <person name="Hwang C.Y."/>
            <person name="Cho E.-S."/>
            <person name="Seo M.-J."/>
        </authorList>
    </citation>
    <scope>NUCLEOTIDE SEQUENCE [LARGE SCALE GENOMIC DNA]</scope>
    <source>
        <strain evidence="6 7">MBLA0158</strain>
    </source>
</reference>
<dbReference type="InterPro" id="IPR050390">
    <property type="entry name" value="C5-Methyltransferase"/>
</dbReference>
<dbReference type="EMBL" id="JBGNYA010000001">
    <property type="protein sequence ID" value="MFA1612034.1"/>
    <property type="molecule type" value="Genomic_DNA"/>
</dbReference>
<dbReference type="Pfam" id="PF00145">
    <property type="entry name" value="DNA_methylase"/>
    <property type="match status" value="2"/>
</dbReference>
<keyword evidence="4" id="KW-0949">S-adenosyl-L-methionine</keyword>
<dbReference type="SUPFAM" id="SSF53335">
    <property type="entry name" value="S-adenosyl-L-methionine-dependent methyltransferases"/>
    <property type="match status" value="1"/>
</dbReference>
<feature type="region of interest" description="Disordered" evidence="5">
    <location>
        <begin position="599"/>
        <end position="623"/>
    </location>
</feature>
<dbReference type="EC" id="2.1.1.37" evidence="1"/>
<dbReference type="Proteomes" id="UP001570511">
    <property type="component" value="Unassembled WGS sequence"/>
</dbReference>